<protein>
    <submittedName>
        <fullName evidence="1">HrpF</fullName>
    </submittedName>
</protein>
<dbReference type="EMBL" id="LJRC01000112">
    <property type="protein sequence ID" value="KPY37690.1"/>
    <property type="molecule type" value="Genomic_DNA"/>
</dbReference>
<dbReference type="PATRIC" id="fig|251707.3.peg.3626"/>
<comment type="caution">
    <text evidence="1">The sequence shown here is derived from an EMBL/GenBank/DDBJ whole genome shotgun (WGS) entry which is preliminary data.</text>
</comment>
<name>A0A0P9YPX7_9PSED</name>
<sequence>MLEHPRMISFKSLQNNLDTTTTRAMSQIDDVLGGGNGPITADDIDAFSEASQQVAVASNVADQCQQASYKLTKNVIDGFQ</sequence>
<accession>A0A0P9YPX7</accession>
<proteinExistence type="predicted"/>
<dbReference type="InterPro" id="IPR009371">
    <property type="entry name" value="T3SS_HrpF"/>
</dbReference>
<evidence type="ECO:0000313" key="2">
    <source>
        <dbReference type="Proteomes" id="UP000050562"/>
    </source>
</evidence>
<evidence type="ECO:0000313" key="1">
    <source>
        <dbReference type="EMBL" id="KPY37690.1"/>
    </source>
</evidence>
<dbReference type="AlphaFoldDB" id="A0A0P9YPX7"/>
<reference evidence="1 2" key="1">
    <citation type="submission" date="2015-09" db="EMBL/GenBank/DDBJ databases">
        <title>Genome announcement of multiple Pseudomonas syringae strains.</title>
        <authorList>
            <person name="Thakur S."/>
            <person name="Wang P.W."/>
            <person name="Gong Y."/>
            <person name="Weir B.S."/>
            <person name="Guttman D.S."/>
        </authorList>
    </citation>
    <scope>NUCLEOTIDE SEQUENCE [LARGE SCALE GENOMIC DNA]</scope>
    <source>
        <strain evidence="1 2">ICMP3956</strain>
    </source>
</reference>
<dbReference type="Proteomes" id="UP000050562">
    <property type="component" value="Unassembled WGS sequence"/>
</dbReference>
<gene>
    <name evidence="1" type="ORF">ALO52_02731</name>
</gene>
<dbReference type="Pfam" id="PF06266">
    <property type="entry name" value="HrpF"/>
    <property type="match status" value="1"/>
</dbReference>
<organism evidence="1 2">
    <name type="scientific">Pseudomonas syringae pv. primulae</name>
    <dbReference type="NCBI Taxonomy" id="251707"/>
    <lineage>
        <taxon>Bacteria</taxon>
        <taxon>Pseudomonadati</taxon>
        <taxon>Pseudomonadota</taxon>
        <taxon>Gammaproteobacteria</taxon>
        <taxon>Pseudomonadales</taxon>
        <taxon>Pseudomonadaceae</taxon>
        <taxon>Pseudomonas</taxon>
    </lineage>
</organism>